<evidence type="ECO:0000313" key="3">
    <source>
        <dbReference type="Proteomes" id="UP001199642"/>
    </source>
</evidence>
<dbReference type="RefSeq" id="WP_067244590.1">
    <property type="nucleotide sequence ID" value="NZ_CP082781.1"/>
</dbReference>
<dbReference type="Proteomes" id="UP001199642">
    <property type="component" value="Chromosome"/>
</dbReference>
<evidence type="ECO:0000313" key="2">
    <source>
        <dbReference type="EMBL" id="UGS27307.1"/>
    </source>
</evidence>
<feature type="transmembrane region" description="Helical" evidence="1">
    <location>
        <begin position="9"/>
        <end position="30"/>
    </location>
</feature>
<name>A0ABY3RXW4_9MICO</name>
<evidence type="ECO:0000256" key="1">
    <source>
        <dbReference type="SAM" id="Phobius"/>
    </source>
</evidence>
<keyword evidence="1" id="KW-0812">Transmembrane</keyword>
<protein>
    <submittedName>
        <fullName evidence="2">Uncharacterized protein</fullName>
    </submittedName>
</protein>
<proteinExistence type="predicted"/>
<sequence>MQAADRRGIIWWIAFGAFALVAVGGLLAVMMTGQGWFAALSVVGAAGTVGLGATMAVSAV</sequence>
<gene>
    <name evidence="2" type="ORF">K8F61_03615</name>
</gene>
<keyword evidence="1" id="KW-0472">Membrane</keyword>
<feature type="transmembrane region" description="Helical" evidence="1">
    <location>
        <begin position="36"/>
        <end position="57"/>
    </location>
</feature>
<accession>A0ABY3RXW4</accession>
<keyword evidence="1" id="KW-1133">Transmembrane helix</keyword>
<organism evidence="2 3">
    <name type="scientific">Microbacterium resistens</name>
    <dbReference type="NCBI Taxonomy" id="156977"/>
    <lineage>
        <taxon>Bacteria</taxon>
        <taxon>Bacillati</taxon>
        <taxon>Actinomycetota</taxon>
        <taxon>Actinomycetes</taxon>
        <taxon>Micrococcales</taxon>
        <taxon>Microbacteriaceae</taxon>
        <taxon>Microbacterium</taxon>
    </lineage>
</organism>
<reference evidence="2 3" key="1">
    <citation type="submission" date="2023-01" db="EMBL/GenBank/DDBJ databases">
        <title>Characterization of estradiol degrading bacteria Microbacterium sp. MZT7 and reveal degrading genes through genome analysis.</title>
        <authorList>
            <person name="Hao P."/>
            <person name="Gao Y."/>
        </authorList>
    </citation>
    <scope>NUCLEOTIDE SEQUENCE [LARGE SCALE GENOMIC DNA]</scope>
    <source>
        <strain evidence="2 3">MZT7</strain>
    </source>
</reference>
<dbReference type="EMBL" id="CP082781">
    <property type="protein sequence ID" value="UGS27307.1"/>
    <property type="molecule type" value="Genomic_DNA"/>
</dbReference>
<keyword evidence="3" id="KW-1185">Reference proteome</keyword>